<sequence length="116" mass="13222">MLMNTEKVPATRPPRRHSPGSEHSNPTSDTKCRRMAGLDNKNHVWSHLHTLFRAQLPVSSFLSIFLRQDPSPSSGQRYNRPFRHNINMRDSAKRMNAVCPTPLSPEQGRDCSQISD</sequence>
<feature type="region of interest" description="Disordered" evidence="1">
    <location>
        <begin position="1"/>
        <end position="34"/>
    </location>
</feature>
<comment type="caution">
    <text evidence="2">The sequence shown here is derived from an EMBL/GenBank/DDBJ whole genome shotgun (WGS) entry which is preliminary data.</text>
</comment>
<evidence type="ECO:0000313" key="3">
    <source>
        <dbReference type="Proteomes" id="UP001234178"/>
    </source>
</evidence>
<feature type="region of interest" description="Disordered" evidence="1">
    <location>
        <begin position="95"/>
        <end position="116"/>
    </location>
</feature>
<accession>A0ABR0ATB3</accession>
<reference evidence="2 3" key="1">
    <citation type="journal article" date="2023" name="Nucleic Acids Res.">
        <title>The hologenome of Daphnia magna reveals possible DNA methylation and microbiome-mediated evolution of the host genome.</title>
        <authorList>
            <person name="Chaturvedi A."/>
            <person name="Li X."/>
            <person name="Dhandapani V."/>
            <person name="Marshall H."/>
            <person name="Kissane S."/>
            <person name="Cuenca-Cambronero M."/>
            <person name="Asole G."/>
            <person name="Calvet F."/>
            <person name="Ruiz-Romero M."/>
            <person name="Marangio P."/>
            <person name="Guigo R."/>
            <person name="Rago D."/>
            <person name="Mirbahai L."/>
            <person name="Eastwood N."/>
            <person name="Colbourne J.K."/>
            <person name="Zhou J."/>
            <person name="Mallon E."/>
            <person name="Orsini L."/>
        </authorList>
    </citation>
    <scope>NUCLEOTIDE SEQUENCE [LARGE SCALE GENOMIC DNA]</scope>
    <source>
        <strain evidence="2">LRV0_1</strain>
    </source>
</reference>
<gene>
    <name evidence="2" type="ORF">OUZ56_017591</name>
</gene>
<protein>
    <submittedName>
        <fullName evidence="2">Uncharacterized protein</fullName>
    </submittedName>
</protein>
<evidence type="ECO:0000256" key="1">
    <source>
        <dbReference type="SAM" id="MobiDB-lite"/>
    </source>
</evidence>
<evidence type="ECO:0000313" key="2">
    <source>
        <dbReference type="EMBL" id="KAK4028311.1"/>
    </source>
</evidence>
<name>A0ABR0ATB3_9CRUS</name>
<organism evidence="2 3">
    <name type="scientific">Daphnia magna</name>
    <dbReference type="NCBI Taxonomy" id="35525"/>
    <lineage>
        <taxon>Eukaryota</taxon>
        <taxon>Metazoa</taxon>
        <taxon>Ecdysozoa</taxon>
        <taxon>Arthropoda</taxon>
        <taxon>Crustacea</taxon>
        <taxon>Branchiopoda</taxon>
        <taxon>Diplostraca</taxon>
        <taxon>Cladocera</taxon>
        <taxon>Anomopoda</taxon>
        <taxon>Daphniidae</taxon>
        <taxon>Daphnia</taxon>
    </lineage>
</organism>
<keyword evidence="3" id="KW-1185">Reference proteome</keyword>
<dbReference type="Proteomes" id="UP001234178">
    <property type="component" value="Unassembled WGS sequence"/>
</dbReference>
<dbReference type="EMBL" id="JAOYFB010000038">
    <property type="protein sequence ID" value="KAK4028311.1"/>
    <property type="molecule type" value="Genomic_DNA"/>
</dbReference>
<proteinExistence type="predicted"/>